<keyword evidence="2 6" id="KW-0813">Transport</keyword>
<dbReference type="GO" id="GO:0005886">
    <property type="term" value="C:plasma membrane"/>
    <property type="evidence" value="ECO:0007669"/>
    <property type="project" value="UniProtKB-SubCell"/>
</dbReference>
<keyword evidence="3 6" id="KW-0812">Transmembrane</keyword>
<keyword evidence="9" id="KW-1185">Reference proteome</keyword>
<accession>A0A3G3K320</accession>
<reference evidence="8 9" key="1">
    <citation type="submission" date="2018-10" db="EMBL/GenBank/DDBJ databases">
        <title>Genome Sequence of Cohnella sp.</title>
        <authorList>
            <person name="Srinivasan S."/>
            <person name="Kim M.K."/>
        </authorList>
    </citation>
    <scope>NUCLEOTIDE SEQUENCE [LARGE SCALE GENOMIC DNA]</scope>
    <source>
        <strain evidence="8 9">18JY8-7</strain>
    </source>
</reference>
<protein>
    <submittedName>
        <fullName evidence="8">Sugar ABC transporter permease</fullName>
    </submittedName>
</protein>
<gene>
    <name evidence="8" type="ORF">EAV92_21580</name>
</gene>
<organism evidence="8 9">
    <name type="scientific">Cohnella candidum</name>
    <dbReference type="NCBI Taxonomy" id="2674991"/>
    <lineage>
        <taxon>Bacteria</taxon>
        <taxon>Bacillati</taxon>
        <taxon>Bacillota</taxon>
        <taxon>Bacilli</taxon>
        <taxon>Bacillales</taxon>
        <taxon>Paenibacillaceae</taxon>
        <taxon>Cohnella</taxon>
    </lineage>
</organism>
<dbReference type="Pfam" id="PF00528">
    <property type="entry name" value="BPD_transp_1"/>
    <property type="match status" value="1"/>
</dbReference>
<feature type="transmembrane region" description="Helical" evidence="6">
    <location>
        <begin position="264"/>
        <end position="283"/>
    </location>
</feature>
<keyword evidence="4 6" id="KW-1133">Transmembrane helix</keyword>
<dbReference type="InterPro" id="IPR000515">
    <property type="entry name" value="MetI-like"/>
</dbReference>
<dbReference type="Proteomes" id="UP000269097">
    <property type="component" value="Chromosome"/>
</dbReference>
<feature type="transmembrane region" description="Helical" evidence="6">
    <location>
        <begin position="153"/>
        <end position="178"/>
    </location>
</feature>
<feature type="transmembrane region" description="Helical" evidence="6">
    <location>
        <begin position="9"/>
        <end position="29"/>
    </location>
</feature>
<evidence type="ECO:0000313" key="8">
    <source>
        <dbReference type="EMBL" id="AYQ74914.1"/>
    </source>
</evidence>
<name>A0A3G3K320_9BACL</name>
<evidence type="ECO:0000313" key="9">
    <source>
        <dbReference type="Proteomes" id="UP000269097"/>
    </source>
</evidence>
<dbReference type="AlphaFoldDB" id="A0A3G3K320"/>
<dbReference type="InterPro" id="IPR035906">
    <property type="entry name" value="MetI-like_sf"/>
</dbReference>
<feature type="domain" description="ABC transmembrane type-1" evidence="7">
    <location>
        <begin position="68"/>
        <end position="280"/>
    </location>
</feature>
<evidence type="ECO:0000256" key="4">
    <source>
        <dbReference type="ARBA" id="ARBA00022989"/>
    </source>
</evidence>
<dbReference type="PANTHER" id="PTHR43759">
    <property type="entry name" value="TREHALOSE TRANSPORT SYSTEM PERMEASE PROTEIN SUGA"/>
    <property type="match status" value="1"/>
</dbReference>
<dbReference type="RefSeq" id="WP_123042994.1">
    <property type="nucleotide sequence ID" value="NZ_CP033433.1"/>
</dbReference>
<sequence length="293" mass="32885">MNRLLRNPALWFLLPALIIFALLGIYPTLQALWTSFFNYTLTDPTSREFIGLRNYGTVLTDVRFWEALGRSVLFVSVSVSVSFVVGLLVSLMLSKIRHLQTFYQVAFLIPMVISPTVAAYNFKFMYNYNFGIFNRMLSAVGLPKIDFLSNTAYALWSTVLIDIWQWTPLVILILLAGIETLSREPYEAAAIDGARPLRVFCSVTLPMLKPFIVIALLLRLMDSLKVYESIQLVTAGGPGTSSETLNTYLATVGFSWFDMGHGSALGFIAMNITSMLCFILVKYTNTFNGGDRR</sequence>
<dbReference type="PROSITE" id="PS50928">
    <property type="entry name" value="ABC_TM1"/>
    <property type="match status" value="1"/>
</dbReference>
<evidence type="ECO:0000256" key="2">
    <source>
        <dbReference type="ARBA" id="ARBA00022448"/>
    </source>
</evidence>
<proteinExistence type="inferred from homology"/>
<evidence type="ECO:0000256" key="1">
    <source>
        <dbReference type="ARBA" id="ARBA00004141"/>
    </source>
</evidence>
<feature type="transmembrane region" description="Helical" evidence="6">
    <location>
        <begin position="72"/>
        <end position="93"/>
    </location>
</feature>
<dbReference type="InterPro" id="IPR052730">
    <property type="entry name" value="Sugar_ABC_transporter"/>
</dbReference>
<dbReference type="CDD" id="cd06261">
    <property type="entry name" value="TM_PBP2"/>
    <property type="match status" value="1"/>
</dbReference>
<evidence type="ECO:0000256" key="6">
    <source>
        <dbReference type="RuleBase" id="RU363032"/>
    </source>
</evidence>
<dbReference type="Gene3D" id="1.10.3720.10">
    <property type="entry name" value="MetI-like"/>
    <property type="match status" value="1"/>
</dbReference>
<evidence type="ECO:0000256" key="3">
    <source>
        <dbReference type="ARBA" id="ARBA00022692"/>
    </source>
</evidence>
<comment type="similarity">
    <text evidence="6">Belongs to the binding-protein-dependent transport system permease family.</text>
</comment>
<dbReference type="EMBL" id="CP033433">
    <property type="protein sequence ID" value="AYQ74914.1"/>
    <property type="molecule type" value="Genomic_DNA"/>
</dbReference>
<keyword evidence="5 6" id="KW-0472">Membrane</keyword>
<dbReference type="PANTHER" id="PTHR43759:SF1">
    <property type="entry name" value="GLUCOSE IMPORT SYSTEM PERMEASE PROTEIN GLCT"/>
    <property type="match status" value="1"/>
</dbReference>
<feature type="transmembrane region" description="Helical" evidence="6">
    <location>
        <begin position="105"/>
        <end position="126"/>
    </location>
</feature>
<dbReference type="SUPFAM" id="SSF161098">
    <property type="entry name" value="MetI-like"/>
    <property type="match status" value="1"/>
</dbReference>
<evidence type="ECO:0000259" key="7">
    <source>
        <dbReference type="PROSITE" id="PS50928"/>
    </source>
</evidence>
<comment type="subcellular location">
    <subcellularLocation>
        <location evidence="6">Cell membrane</location>
        <topology evidence="6">Multi-pass membrane protein</topology>
    </subcellularLocation>
    <subcellularLocation>
        <location evidence="1">Membrane</location>
        <topology evidence="1">Multi-pass membrane protein</topology>
    </subcellularLocation>
</comment>
<evidence type="ECO:0000256" key="5">
    <source>
        <dbReference type="ARBA" id="ARBA00023136"/>
    </source>
</evidence>
<feature type="transmembrane region" description="Helical" evidence="6">
    <location>
        <begin position="199"/>
        <end position="218"/>
    </location>
</feature>
<dbReference type="GO" id="GO:0055085">
    <property type="term" value="P:transmembrane transport"/>
    <property type="evidence" value="ECO:0007669"/>
    <property type="project" value="InterPro"/>
</dbReference>
<dbReference type="KEGG" id="coh:EAV92_21580"/>